<gene>
    <name evidence="1" type="ORF">Slati_4399800</name>
</gene>
<accession>A0AAW2SRQ0</accession>
<comment type="caution">
    <text evidence="1">The sequence shown here is derived from an EMBL/GenBank/DDBJ whole genome shotgun (WGS) entry which is preliminary data.</text>
</comment>
<proteinExistence type="predicted"/>
<dbReference type="EMBL" id="JACGWN010000016">
    <property type="protein sequence ID" value="KAL0394336.1"/>
    <property type="molecule type" value="Genomic_DNA"/>
</dbReference>
<reference evidence="1" key="2">
    <citation type="journal article" date="2024" name="Plant">
        <title>Genomic evolution and insights into agronomic trait innovations of Sesamum species.</title>
        <authorList>
            <person name="Miao H."/>
            <person name="Wang L."/>
            <person name="Qu L."/>
            <person name="Liu H."/>
            <person name="Sun Y."/>
            <person name="Le M."/>
            <person name="Wang Q."/>
            <person name="Wei S."/>
            <person name="Zheng Y."/>
            <person name="Lin W."/>
            <person name="Duan Y."/>
            <person name="Cao H."/>
            <person name="Xiong S."/>
            <person name="Wang X."/>
            <person name="Wei L."/>
            <person name="Li C."/>
            <person name="Ma Q."/>
            <person name="Ju M."/>
            <person name="Zhao R."/>
            <person name="Li G."/>
            <person name="Mu C."/>
            <person name="Tian Q."/>
            <person name="Mei H."/>
            <person name="Zhang T."/>
            <person name="Gao T."/>
            <person name="Zhang H."/>
        </authorList>
    </citation>
    <scope>NUCLEOTIDE SEQUENCE</scope>
    <source>
        <strain evidence="1">KEN1</strain>
    </source>
</reference>
<reference evidence="1" key="1">
    <citation type="submission" date="2020-06" db="EMBL/GenBank/DDBJ databases">
        <authorList>
            <person name="Li T."/>
            <person name="Hu X."/>
            <person name="Zhang T."/>
            <person name="Song X."/>
            <person name="Zhang H."/>
            <person name="Dai N."/>
            <person name="Sheng W."/>
            <person name="Hou X."/>
            <person name="Wei L."/>
        </authorList>
    </citation>
    <scope>NUCLEOTIDE SEQUENCE</scope>
    <source>
        <strain evidence="1">KEN1</strain>
        <tissue evidence="1">Leaf</tissue>
    </source>
</reference>
<protein>
    <submittedName>
        <fullName evidence="1">Uncharacterized protein</fullName>
    </submittedName>
</protein>
<sequence>MRARGPASWLARDLRASELASLHLASSLAGNPASSRVAGARDLRAGALVHPMDFLLLALKQSNCLRN</sequence>
<dbReference type="AlphaFoldDB" id="A0AAW2SRQ0"/>
<evidence type="ECO:0000313" key="1">
    <source>
        <dbReference type="EMBL" id="KAL0394336.1"/>
    </source>
</evidence>
<organism evidence="1">
    <name type="scientific">Sesamum latifolium</name>
    <dbReference type="NCBI Taxonomy" id="2727402"/>
    <lineage>
        <taxon>Eukaryota</taxon>
        <taxon>Viridiplantae</taxon>
        <taxon>Streptophyta</taxon>
        <taxon>Embryophyta</taxon>
        <taxon>Tracheophyta</taxon>
        <taxon>Spermatophyta</taxon>
        <taxon>Magnoliopsida</taxon>
        <taxon>eudicotyledons</taxon>
        <taxon>Gunneridae</taxon>
        <taxon>Pentapetalae</taxon>
        <taxon>asterids</taxon>
        <taxon>lamiids</taxon>
        <taxon>Lamiales</taxon>
        <taxon>Pedaliaceae</taxon>
        <taxon>Sesamum</taxon>
    </lineage>
</organism>
<name>A0AAW2SRQ0_9LAMI</name>